<accession>T0RZL3</accession>
<protein>
    <recommendedName>
        <fullName evidence="5">NOT2/NOT3/NOT5 C-terminal domain-containing protein</fullName>
    </recommendedName>
</protein>
<feature type="region of interest" description="Disordered" evidence="4">
    <location>
        <begin position="64"/>
        <end position="92"/>
    </location>
</feature>
<feature type="region of interest" description="Disordered" evidence="4">
    <location>
        <begin position="286"/>
        <end position="328"/>
    </location>
</feature>
<dbReference type="Gene3D" id="2.30.30.1020">
    <property type="entry name" value="CCR4-NOT complex subunit 2/3/5, C-terminal domain"/>
    <property type="match status" value="1"/>
</dbReference>
<dbReference type="OMA" id="LPLCYYN"/>
<proteinExistence type="inferred from homology"/>
<dbReference type="STRING" id="1156394.T0RZL3"/>
<dbReference type="OrthoDB" id="25391at2759"/>
<reference evidence="6 7" key="1">
    <citation type="submission" date="2012-04" db="EMBL/GenBank/DDBJ databases">
        <title>The Genome Sequence of Saprolegnia declina VS20.</title>
        <authorList>
            <consortium name="The Broad Institute Genome Sequencing Platform"/>
            <person name="Russ C."/>
            <person name="Nusbaum C."/>
            <person name="Tyler B."/>
            <person name="van West P."/>
            <person name="Dieguez-Uribeondo J."/>
            <person name="de Bruijn I."/>
            <person name="Tripathy S."/>
            <person name="Jiang R."/>
            <person name="Young S.K."/>
            <person name="Zeng Q."/>
            <person name="Gargeya S."/>
            <person name="Fitzgerald M."/>
            <person name="Haas B."/>
            <person name="Abouelleil A."/>
            <person name="Alvarado L."/>
            <person name="Arachchi H.M."/>
            <person name="Berlin A."/>
            <person name="Chapman S.B."/>
            <person name="Goldberg J."/>
            <person name="Griggs A."/>
            <person name="Gujja S."/>
            <person name="Hansen M."/>
            <person name="Howarth C."/>
            <person name="Imamovic A."/>
            <person name="Larimer J."/>
            <person name="McCowen C."/>
            <person name="Montmayeur A."/>
            <person name="Murphy C."/>
            <person name="Neiman D."/>
            <person name="Pearson M."/>
            <person name="Priest M."/>
            <person name="Roberts A."/>
            <person name="Saif S."/>
            <person name="Shea T."/>
            <person name="Sisk P."/>
            <person name="Sykes S."/>
            <person name="Wortman J."/>
            <person name="Nusbaum C."/>
            <person name="Birren B."/>
        </authorList>
    </citation>
    <scope>NUCLEOTIDE SEQUENCE [LARGE SCALE GENOMIC DNA]</scope>
    <source>
        <strain evidence="6 7">VS20</strain>
    </source>
</reference>
<dbReference type="VEuPathDB" id="FungiDB:SDRG_06612"/>
<dbReference type="InterPro" id="IPR038635">
    <property type="entry name" value="CCR4-NOT_su2/3/5_C_sf"/>
</dbReference>
<evidence type="ECO:0000256" key="1">
    <source>
        <dbReference type="ARBA" id="ARBA00007682"/>
    </source>
</evidence>
<dbReference type="GeneID" id="19947339"/>
<evidence type="ECO:0000256" key="2">
    <source>
        <dbReference type="ARBA" id="ARBA00023015"/>
    </source>
</evidence>
<dbReference type="PANTHER" id="PTHR23326">
    <property type="entry name" value="CCR4 NOT-RELATED"/>
    <property type="match status" value="1"/>
</dbReference>
<dbReference type="InterPro" id="IPR007282">
    <property type="entry name" value="NOT2/3/5_C"/>
</dbReference>
<feature type="domain" description="NOT2/NOT3/NOT5 C-terminal" evidence="5">
    <location>
        <begin position="419"/>
        <end position="518"/>
    </location>
</feature>
<feature type="region of interest" description="Disordered" evidence="4">
    <location>
        <begin position="354"/>
        <end position="377"/>
    </location>
</feature>
<dbReference type="InParanoid" id="T0RZL3"/>
<keyword evidence="3" id="KW-0804">Transcription</keyword>
<dbReference type="AlphaFoldDB" id="T0RZL3"/>
<keyword evidence="2" id="KW-0805">Transcription regulation</keyword>
<evidence type="ECO:0000313" key="7">
    <source>
        <dbReference type="Proteomes" id="UP000030762"/>
    </source>
</evidence>
<gene>
    <name evidence="6" type="ORF">SDRG_06612</name>
</gene>
<feature type="compositionally biased region" description="Low complexity" evidence="4">
    <location>
        <begin position="312"/>
        <end position="328"/>
    </location>
</feature>
<keyword evidence="7" id="KW-1185">Reference proteome</keyword>
<evidence type="ECO:0000313" key="6">
    <source>
        <dbReference type="EMBL" id="EQC35862.1"/>
    </source>
</evidence>
<name>T0RZL3_SAPDV</name>
<dbReference type="Proteomes" id="UP000030762">
    <property type="component" value="Unassembled WGS sequence"/>
</dbReference>
<sequence length="545" mass="59764">MASALSIVRRWIRKCCRSSHPSETSRRIGVANDAALTGCSFTSSQAHVRPQEERQRRLCRGRELRASSRGPKRHYSLDTSTRAPTRRNEGGVMSVLDPSKDKLAYFKDNIQTAEDQEEFDASQYYYNRQDGFFKQSPGMGGDPSQVGLQMGMQPGVYPGYSSGAAQPQMASFLAATSTGIGMGSMGMAGMGMGGMAGMGMGSAVRSVPPTTPTSSGLMDTYLTSRIAEPAATPITMATKVRTFEKTPDMSEFPALTARSSSVDENSPAFRQNSEFVIQKEDFPALSSFGAEGRPTEKAANQGMSSSNDAMLQRTSQPSTSSTSSIGSRSGTHVNATFANVGGFQSATNLAVNSFPPLHANDAKPHPSSRPTSSSEETSRFGLLGMLHVIRSTDPERNVAQGCDLTSLGLNLNSAEPLHPTFASPWSDTPCTKEPQYTLPLCYYNQPPVLKTSHLSKFQLETLFYVFYSMPKDVVQAYAAQELYLREWRYHMDLKLWFKRQQSEALQYIYFDINTWERRLFGGNPNAVSAGFMTDDDVRVKFTPTP</sequence>
<dbReference type="EMBL" id="JH767149">
    <property type="protein sequence ID" value="EQC35862.1"/>
    <property type="molecule type" value="Genomic_DNA"/>
</dbReference>
<dbReference type="Pfam" id="PF04153">
    <property type="entry name" value="NOT2_3_5_C"/>
    <property type="match status" value="1"/>
</dbReference>
<comment type="similarity">
    <text evidence="1">Belongs to the CNOT2/3/5 family.</text>
</comment>
<dbReference type="GO" id="GO:0006355">
    <property type="term" value="P:regulation of DNA-templated transcription"/>
    <property type="evidence" value="ECO:0007669"/>
    <property type="project" value="InterPro"/>
</dbReference>
<evidence type="ECO:0000256" key="3">
    <source>
        <dbReference type="ARBA" id="ARBA00023163"/>
    </source>
</evidence>
<dbReference type="GO" id="GO:0030015">
    <property type="term" value="C:CCR4-NOT core complex"/>
    <property type="evidence" value="ECO:0007669"/>
    <property type="project" value="InterPro"/>
</dbReference>
<dbReference type="RefSeq" id="XP_008610624.1">
    <property type="nucleotide sequence ID" value="XM_008612402.1"/>
</dbReference>
<organism evidence="6 7">
    <name type="scientific">Saprolegnia diclina (strain VS20)</name>
    <dbReference type="NCBI Taxonomy" id="1156394"/>
    <lineage>
        <taxon>Eukaryota</taxon>
        <taxon>Sar</taxon>
        <taxon>Stramenopiles</taxon>
        <taxon>Oomycota</taxon>
        <taxon>Saprolegniomycetes</taxon>
        <taxon>Saprolegniales</taxon>
        <taxon>Saprolegniaceae</taxon>
        <taxon>Saprolegnia</taxon>
    </lineage>
</organism>
<dbReference type="eggNOG" id="KOG2151">
    <property type="taxonomic scope" value="Eukaryota"/>
</dbReference>
<evidence type="ECO:0000256" key="4">
    <source>
        <dbReference type="SAM" id="MobiDB-lite"/>
    </source>
</evidence>
<dbReference type="InterPro" id="IPR040168">
    <property type="entry name" value="Not2/3/5"/>
</dbReference>
<evidence type="ECO:0000259" key="5">
    <source>
        <dbReference type="Pfam" id="PF04153"/>
    </source>
</evidence>